<dbReference type="EMBL" id="MN739810">
    <property type="protein sequence ID" value="QHT27091.1"/>
    <property type="molecule type" value="Genomic_DNA"/>
</dbReference>
<feature type="domain" description="C2H2-type" evidence="1">
    <location>
        <begin position="11"/>
        <end position="34"/>
    </location>
</feature>
<sequence>MNENNEQQKLYHCNICIKDYASHSSLCNHNKKYHKINLKKCINTVPISNTIVTNCNADIIKCRKCEKVFNNRQTKWRHEKKCEKPKIDFDIIEKKLEEFKNTIFEMIQKEAKIHPKTLQKINKQLINNTTNNISNTNNGTIINNTYVKFGNEQLSSLLSKNDMLKIINKQCLCIEESIKSVHFNKNLPEYNNIFITNMKDTIAYIFDGSKFILTSKDEVINDLYNSHLENIEQFLEEAKIPENKYSKITKFLDTLNDNEKCFIDGASNNKKYNNYKAYKLVAIKNLIYNASDHKLLKKLNNIELKEKISDEIKLE</sequence>
<accession>A0A6C0EES1</accession>
<dbReference type="InterPro" id="IPR013087">
    <property type="entry name" value="Znf_C2H2_type"/>
</dbReference>
<evidence type="ECO:0000313" key="2">
    <source>
        <dbReference type="EMBL" id="QHT27091.1"/>
    </source>
</evidence>
<reference evidence="2" key="1">
    <citation type="journal article" date="2020" name="Nature">
        <title>Giant virus diversity and host interactions through global metagenomics.</title>
        <authorList>
            <person name="Schulz F."/>
            <person name="Roux S."/>
            <person name="Paez-Espino D."/>
            <person name="Jungbluth S."/>
            <person name="Walsh D.A."/>
            <person name="Denef V.J."/>
            <person name="McMahon K.D."/>
            <person name="Konstantinidis K.T."/>
            <person name="Eloe-Fadrosh E.A."/>
            <person name="Kyrpides N.C."/>
            <person name="Woyke T."/>
        </authorList>
    </citation>
    <scope>NUCLEOTIDE SEQUENCE</scope>
    <source>
        <strain evidence="2">GVMAG-M-3300023179-2</strain>
    </source>
</reference>
<dbReference type="Gene3D" id="3.30.160.60">
    <property type="entry name" value="Classic Zinc Finger"/>
    <property type="match status" value="1"/>
</dbReference>
<dbReference type="PROSITE" id="PS00028">
    <property type="entry name" value="ZINC_FINGER_C2H2_1"/>
    <property type="match status" value="1"/>
</dbReference>
<dbReference type="PROSITE" id="PS50157">
    <property type="entry name" value="ZINC_FINGER_C2H2_2"/>
    <property type="match status" value="1"/>
</dbReference>
<name>A0A6C0EES1_9ZZZZ</name>
<dbReference type="AlphaFoldDB" id="A0A6C0EES1"/>
<proteinExistence type="predicted"/>
<organism evidence="2">
    <name type="scientific">viral metagenome</name>
    <dbReference type="NCBI Taxonomy" id="1070528"/>
    <lineage>
        <taxon>unclassified sequences</taxon>
        <taxon>metagenomes</taxon>
        <taxon>organismal metagenomes</taxon>
    </lineage>
</organism>
<protein>
    <recommendedName>
        <fullName evidence="1">C2H2-type domain-containing protein</fullName>
    </recommendedName>
</protein>
<evidence type="ECO:0000259" key="1">
    <source>
        <dbReference type="PROSITE" id="PS50157"/>
    </source>
</evidence>